<gene>
    <name evidence="1" type="ORF">NCTC10894_00854</name>
</gene>
<evidence type="ECO:0000313" key="1">
    <source>
        <dbReference type="EMBL" id="SUD96516.1"/>
    </source>
</evidence>
<dbReference type="EMBL" id="UGVE01000001">
    <property type="protein sequence ID" value="SUD96516.1"/>
    <property type="molecule type" value="Genomic_DNA"/>
</dbReference>
<dbReference type="RefSeq" id="WP_009239069.1">
    <property type="nucleotide sequence ID" value="NZ_BAAAEC010000008.1"/>
</dbReference>
<reference evidence="1 2" key="1">
    <citation type="submission" date="2018-06" db="EMBL/GenBank/DDBJ databases">
        <authorList>
            <consortium name="Pathogen Informatics"/>
            <person name="Doyle S."/>
        </authorList>
    </citation>
    <scope>NUCLEOTIDE SEQUENCE [LARGE SCALE GENOMIC DNA]</scope>
    <source>
        <strain evidence="1 2">NCTC10894</strain>
    </source>
</reference>
<proteinExistence type="predicted"/>
<dbReference type="AlphaFoldDB" id="A0AAJ4ZJ17"/>
<protein>
    <submittedName>
        <fullName evidence="1">Uncharacterized protein</fullName>
    </submittedName>
</protein>
<evidence type="ECO:0000313" key="2">
    <source>
        <dbReference type="Proteomes" id="UP000255008"/>
    </source>
</evidence>
<comment type="caution">
    <text evidence="1">The sequence shown here is derived from an EMBL/GenBank/DDBJ whole genome shotgun (WGS) entry which is preliminary data.</text>
</comment>
<accession>A0AAJ4ZJ17</accession>
<sequence>MKAIEMIANAQCVQEEERIDIEAIKKTANEFLSELEKIPFTSRDIELLFYQGRSGGPI</sequence>
<name>A0AAJ4ZJ17_9RALS</name>
<organism evidence="1 2">
    <name type="scientific">Ralstonia mannitolilytica</name>
    <dbReference type="NCBI Taxonomy" id="105219"/>
    <lineage>
        <taxon>Bacteria</taxon>
        <taxon>Pseudomonadati</taxon>
        <taxon>Pseudomonadota</taxon>
        <taxon>Betaproteobacteria</taxon>
        <taxon>Burkholderiales</taxon>
        <taxon>Burkholderiaceae</taxon>
        <taxon>Ralstonia</taxon>
    </lineage>
</organism>
<dbReference type="Proteomes" id="UP000255008">
    <property type="component" value="Unassembled WGS sequence"/>
</dbReference>